<feature type="transmembrane region" description="Helical" evidence="2">
    <location>
        <begin position="135"/>
        <end position="154"/>
    </location>
</feature>
<gene>
    <name evidence="3" type="ORF">EH165_07305</name>
</gene>
<evidence type="ECO:0000313" key="3">
    <source>
        <dbReference type="EMBL" id="AZI59476.1"/>
    </source>
</evidence>
<reference evidence="3 4" key="2">
    <citation type="submission" date="2018-12" db="EMBL/GenBank/DDBJ databases">
        <title>Nakamurella antarcticus sp. nov., isolated from Antarctica South Shetland Islands soil.</title>
        <authorList>
            <person name="Peng F."/>
        </authorList>
    </citation>
    <scope>NUCLEOTIDE SEQUENCE [LARGE SCALE GENOMIC DNA]</scope>
    <source>
        <strain evidence="3 4">S14-144</strain>
    </source>
</reference>
<dbReference type="EMBL" id="CP034170">
    <property type="protein sequence ID" value="AZI59476.1"/>
    <property type="molecule type" value="Genomic_DNA"/>
</dbReference>
<organism evidence="3 4">
    <name type="scientific">Nakamurella antarctica</name>
    <dbReference type="NCBI Taxonomy" id="1902245"/>
    <lineage>
        <taxon>Bacteria</taxon>
        <taxon>Bacillati</taxon>
        <taxon>Actinomycetota</taxon>
        <taxon>Actinomycetes</taxon>
        <taxon>Nakamurellales</taxon>
        <taxon>Nakamurellaceae</taxon>
        <taxon>Nakamurella</taxon>
    </lineage>
</organism>
<keyword evidence="4" id="KW-1185">Reference proteome</keyword>
<protein>
    <submittedName>
        <fullName evidence="3">LPXTG cell wall anchor domain-containing protein</fullName>
    </submittedName>
</protein>
<dbReference type="Proteomes" id="UP000268084">
    <property type="component" value="Chromosome"/>
</dbReference>
<dbReference type="KEGG" id="nak:EH165_07305"/>
<accession>A0A3G8ZZN6</accession>
<keyword evidence="2" id="KW-0812">Transmembrane</keyword>
<evidence type="ECO:0000313" key="4">
    <source>
        <dbReference type="Proteomes" id="UP000268084"/>
    </source>
</evidence>
<evidence type="ECO:0000256" key="2">
    <source>
        <dbReference type="SAM" id="Phobius"/>
    </source>
</evidence>
<name>A0A3G8ZZN6_9ACTN</name>
<evidence type="ECO:0000256" key="1">
    <source>
        <dbReference type="SAM" id="MobiDB-lite"/>
    </source>
</evidence>
<feature type="region of interest" description="Disordered" evidence="1">
    <location>
        <begin position="98"/>
        <end position="117"/>
    </location>
</feature>
<proteinExistence type="predicted"/>
<dbReference type="NCBIfam" id="TIGR01167">
    <property type="entry name" value="LPXTG_anchor"/>
    <property type="match status" value="1"/>
</dbReference>
<keyword evidence="2" id="KW-0472">Membrane</keyword>
<keyword evidence="2" id="KW-1133">Transmembrane helix</keyword>
<sequence>MPTPGPGTTVKVSAETVVAGGSLSFTGSGFIPGESVAVWLNSDPILLGRVVADANGTVAGVVTIGPNTAPGAHSIQLIGDSSRTASASIIVLAASSTDPDNSTASAPLAHRTSGAPVPAPALARPELAQTGVNPAVWLSAGIIALLAGAMLTVTGRRRRT</sequence>
<dbReference type="OrthoDB" id="4337179at2"/>
<reference evidence="3 4" key="1">
    <citation type="submission" date="2018-11" db="EMBL/GenBank/DDBJ databases">
        <authorList>
            <person name="Da X."/>
        </authorList>
    </citation>
    <scope>NUCLEOTIDE SEQUENCE [LARGE SCALE GENOMIC DNA]</scope>
    <source>
        <strain evidence="3 4">S14-144</strain>
    </source>
</reference>
<dbReference type="AlphaFoldDB" id="A0A3G8ZZN6"/>